<evidence type="ECO:0000313" key="1">
    <source>
        <dbReference type="EMBL" id="KAK8588591.1"/>
    </source>
</evidence>
<sequence length="77" mass="8626">MFFPVSPKWWMIFKHKIAQTLIDERDGFTLIPALEWVQSAALADFVLIIPSRAPMGGFISARNLLWPCFTSGGKSNG</sequence>
<dbReference type="Proteomes" id="UP001472677">
    <property type="component" value="Unassembled WGS sequence"/>
</dbReference>
<organism evidence="1 2">
    <name type="scientific">Hibiscus sabdariffa</name>
    <name type="common">roselle</name>
    <dbReference type="NCBI Taxonomy" id="183260"/>
    <lineage>
        <taxon>Eukaryota</taxon>
        <taxon>Viridiplantae</taxon>
        <taxon>Streptophyta</taxon>
        <taxon>Embryophyta</taxon>
        <taxon>Tracheophyta</taxon>
        <taxon>Spermatophyta</taxon>
        <taxon>Magnoliopsida</taxon>
        <taxon>eudicotyledons</taxon>
        <taxon>Gunneridae</taxon>
        <taxon>Pentapetalae</taxon>
        <taxon>rosids</taxon>
        <taxon>malvids</taxon>
        <taxon>Malvales</taxon>
        <taxon>Malvaceae</taxon>
        <taxon>Malvoideae</taxon>
        <taxon>Hibiscus</taxon>
    </lineage>
</organism>
<protein>
    <submittedName>
        <fullName evidence="1">Uncharacterized protein</fullName>
    </submittedName>
</protein>
<dbReference type="EMBL" id="JBBPBM010000004">
    <property type="protein sequence ID" value="KAK8588591.1"/>
    <property type="molecule type" value="Genomic_DNA"/>
</dbReference>
<evidence type="ECO:0000313" key="2">
    <source>
        <dbReference type="Proteomes" id="UP001472677"/>
    </source>
</evidence>
<proteinExistence type="predicted"/>
<gene>
    <name evidence="1" type="ORF">V6N12_023020</name>
</gene>
<name>A0ABR2FWG2_9ROSI</name>
<comment type="caution">
    <text evidence="1">The sequence shown here is derived from an EMBL/GenBank/DDBJ whole genome shotgun (WGS) entry which is preliminary data.</text>
</comment>
<reference evidence="1 2" key="1">
    <citation type="journal article" date="2024" name="G3 (Bethesda)">
        <title>Genome assembly of Hibiscus sabdariffa L. provides insights into metabolisms of medicinal natural products.</title>
        <authorList>
            <person name="Kim T."/>
        </authorList>
    </citation>
    <scope>NUCLEOTIDE SEQUENCE [LARGE SCALE GENOMIC DNA]</scope>
    <source>
        <strain evidence="1">TK-2024</strain>
        <tissue evidence="1">Old leaves</tissue>
    </source>
</reference>
<accession>A0ABR2FWG2</accession>
<keyword evidence="2" id="KW-1185">Reference proteome</keyword>